<evidence type="ECO:0000313" key="2">
    <source>
        <dbReference type="Proteomes" id="UP000281553"/>
    </source>
</evidence>
<dbReference type="Proteomes" id="UP000281553">
    <property type="component" value="Unassembled WGS sequence"/>
</dbReference>
<keyword evidence="2" id="KW-1185">Reference proteome</keyword>
<name>A0A3P7NSF2_DIBLA</name>
<accession>A0A3P7NSF2</accession>
<organism evidence="1 2">
    <name type="scientific">Dibothriocephalus latus</name>
    <name type="common">Fish tapeworm</name>
    <name type="synonym">Diphyllobothrium latum</name>
    <dbReference type="NCBI Taxonomy" id="60516"/>
    <lineage>
        <taxon>Eukaryota</taxon>
        <taxon>Metazoa</taxon>
        <taxon>Spiralia</taxon>
        <taxon>Lophotrochozoa</taxon>
        <taxon>Platyhelminthes</taxon>
        <taxon>Cestoda</taxon>
        <taxon>Eucestoda</taxon>
        <taxon>Diphyllobothriidea</taxon>
        <taxon>Diphyllobothriidae</taxon>
        <taxon>Dibothriocephalus</taxon>
    </lineage>
</organism>
<dbReference type="AlphaFoldDB" id="A0A3P7NSF2"/>
<gene>
    <name evidence="1" type="ORF">DILT_LOCUS7233</name>
</gene>
<reference evidence="1 2" key="1">
    <citation type="submission" date="2018-11" db="EMBL/GenBank/DDBJ databases">
        <authorList>
            <consortium name="Pathogen Informatics"/>
        </authorList>
    </citation>
    <scope>NUCLEOTIDE SEQUENCE [LARGE SCALE GENOMIC DNA]</scope>
</reference>
<protein>
    <submittedName>
        <fullName evidence="1">Uncharacterized protein</fullName>
    </submittedName>
</protein>
<sequence>MPPAELKTVDLRITSAIVFKADVMQCGFNIVSKRLGQNKKPLLSVLFRIIGTPHPIHDEDPTKVRRCSEIFVSIGEEVRSISSGGIELKNAGQTVSKTL</sequence>
<proteinExistence type="predicted"/>
<evidence type="ECO:0000313" key="1">
    <source>
        <dbReference type="EMBL" id="VDN11402.1"/>
    </source>
</evidence>
<dbReference type="EMBL" id="UYRU01051363">
    <property type="protein sequence ID" value="VDN11402.1"/>
    <property type="molecule type" value="Genomic_DNA"/>
</dbReference>